<dbReference type="GO" id="GO:0003700">
    <property type="term" value="F:DNA-binding transcription factor activity"/>
    <property type="evidence" value="ECO:0007669"/>
    <property type="project" value="TreeGrafter"/>
</dbReference>
<dbReference type="PROSITE" id="PS01081">
    <property type="entry name" value="HTH_TETR_1"/>
    <property type="match status" value="1"/>
</dbReference>
<dbReference type="EMBL" id="CP073767">
    <property type="protein sequence ID" value="UWZ57099.1"/>
    <property type="molecule type" value="Genomic_DNA"/>
</dbReference>
<dbReference type="SUPFAM" id="SSF48498">
    <property type="entry name" value="Tetracyclin repressor-like, C-terminal domain"/>
    <property type="match status" value="1"/>
</dbReference>
<protein>
    <submittedName>
        <fullName evidence="6">TetR/AcrR family transcriptional regulator</fullName>
    </submittedName>
</protein>
<dbReference type="Pfam" id="PF00440">
    <property type="entry name" value="TetR_N"/>
    <property type="match status" value="1"/>
</dbReference>
<accession>A0A9Q9MHT5</accession>
<reference evidence="6" key="1">
    <citation type="submission" date="2021-04" db="EMBL/GenBank/DDBJ databases">
        <title>Dactylosporangium aurantiacum NRRL B-8018 full assembly.</title>
        <authorList>
            <person name="Hartkoorn R.C."/>
            <person name="Beaudoing E."/>
            <person name="Hot D."/>
        </authorList>
    </citation>
    <scope>NUCLEOTIDE SEQUENCE</scope>
    <source>
        <strain evidence="6">NRRL B-8018</strain>
    </source>
</reference>
<dbReference type="GO" id="GO:0000976">
    <property type="term" value="F:transcription cis-regulatory region binding"/>
    <property type="evidence" value="ECO:0007669"/>
    <property type="project" value="TreeGrafter"/>
</dbReference>
<evidence type="ECO:0000256" key="2">
    <source>
        <dbReference type="ARBA" id="ARBA00023125"/>
    </source>
</evidence>
<dbReference type="AlphaFoldDB" id="A0A9Q9MHT5"/>
<evidence type="ECO:0000256" key="3">
    <source>
        <dbReference type="ARBA" id="ARBA00023163"/>
    </source>
</evidence>
<dbReference type="SUPFAM" id="SSF46689">
    <property type="entry name" value="Homeodomain-like"/>
    <property type="match status" value="1"/>
</dbReference>
<dbReference type="PANTHER" id="PTHR30055:SF234">
    <property type="entry name" value="HTH-TYPE TRANSCRIPTIONAL REGULATOR BETI"/>
    <property type="match status" value="1"/>
</dbReference>
<dbReference type="KEGG" id="daur:Daura_13575"/>
<feature type="domain" description="HTH tetR-type" evidence="5">
    <location>
        <begin position="22"/>
        <end position="82"/>
    </location>
</feature>
<evidence type="ECO:0000313" key="7">
    <source>
        <dbReference type="Proteomes" id="UP001058003"/>
    </source>
</evidence>
<evidence type="ECO:0000256" key="1">
    <source>
        <dbReference type="ARBA" id="ARBA00023015"/>
    </source>
</evidence>
<keyword evidence="3" id="KW-0804">Transcription</keyword>
<dbReference type="RefSeq" id="WP_033361349.1">
    <property type="nucleotide sequence ID" value="NZ_CP073767.1"/>
</dbReference>
<dbReference type="InterPro" id="IPR050109">
    <property type="entry name" value="HTH-type_TetR-like_transc_reg"/>
</dbReference>
<dbReference type="Proteomes" id="UP001058003">
    <property type="component" value="Chromosome"/>
</dbReference>
<dbReference type="PRINTS" id="PR00455">
    <property type="entry name" value="HTHTETR"/>
</dbReference>
<dbReference type="PANTHER" id="PTHR30055">
    <property type="entry name" value="HTH-TYPE TRANSCRIPTIONAL REGULATOR RUTR"/>
    <property type="match status" value="1"/>
</dbReference>
<dbReference type="InterPro" id="IPR001647">
    <property type="entry name" value="HTH_TetR"/>
</dbReference>
<dbReference type="InterPro" id="IPR036271">
    <property type="entry name" value="Tet_transcr_reg_TetR-rel_C_sf"/>
</dbReference>
<gene>
    <name evidence="6" type="ORF">Daura_13575</name>
</gene>
<feature type="DNA-binding region" description="H-T-H motif" evidence="4">
    <location>
        <begin position="45"/>
        <end position="64"/>
    </location>
</feature>
<evidence type="ECO:0000313" key="6">
    <source>
        <dbReference type="EMBL" id="UWZ57099.1"/>
    </source>
</evidence>
<sequence length="217" mass="23898">MSDVNGKPRRRYQSPVREESARRTRQAIVDAAAELFVERGYVVTSLAEIAVAAGVARPTVFTAFGSKPALLRQVLDQALAGDDEPVAVADRPWFRPVWDATTPGAALDAYADACVVIARRAALLFETVRRAADDAPEVAELWDTLQRNRRAGAAMVVRHVQTLGALAPDLDPETAADTLWIFNDPAHYAALTLQRGWPEETFRRWLATTMRHALLPV</sequence>
<dbReference type="Gene3D" id="1.10.357.10">
    <property type="entry name" value="Tetracycline Repressor, domain 2"/>
    <property type="match status" value="1"/>
</dbReference>
<keyword evidence="2 4" id="KW-0238">DNA-binding</keyword>
<evidence type="ECO:0000259" key="5">
    <source>
        <dbReference type="PROSITE" id="PS50977"/>
    </source>
</evidence>
<dbReference type="OrthoDB" id="4823039at2"/>
<evidence type="ECO:0000256" key="4">
    <source>
        <dbReference type="PROSITE-ProRule" id="PRU00335"/>
    </source>
</evidence>
<dbReference type="InterPro" id="IPR023772">
    <property type="entry name" value="DNA-bd_HTH_TetR-type_CS"/>
</dbReference>
<dbReference type="PROSITE" id="PS50977">
    <property type="entry name" value="HTH_TETR_2"/>
    <property type="match status" value="1"/>
</dbReference>
<dbReference type="InterPro" id="IPR009057">
    <property type="entry name" value="Homeodomain-like_sf"/>
</dbReference>
<name>A0A9Q9MHT5_9ACTN</name>
<proteinExistence type="predicted"/>
<keyword evidence="7" id="KW-1185">Reference proteome</keyword>
<organism evidence="6 7">
    <name type="scientific">Dactylosporangium aurantiacum</name>
    <dbReference type="NCBI Taxonomy" id="35754"/>
    <lineage>
        <taxon>Bacteria</taxon>
        <taxon>Bacillati</taxon>
        <taxon>Actinomycetota</taxon>
        <taxon>Actinomycetes</taxon>
        <taxon>Micromonosporales</taxon>
        <taxon>Micromonosporaceae</taxon>
        <taxon>Dactylosporangium</taxon>
    </lineage>
</organism>
<keyword evidence="1" id="KW-0805">Transcription regulation</keyword>